<dbReference type="OrthoDB" id="9784466at2"/>
<dbReference type="Proteomes" id="UP000241771">
    <property type="component" value="Unassembled WGS sequence"/>
</dbReference>
<dbReference type="GO" id="GO:0046872">
    <property type="term" value="F:metal ion binding"/>
    <property type="evidence" value="ECO:0007669"/>
    <property type="project" value="UniProtKB-KW"/>
</dbReference>
<evidence type="ECO:0000256" key="3">
    <source>
        <dbReference type="ARBA" id="ARBA00022842"/>
    </source>
</evidence>
<proteinExistence type="predicted"/>
<dbReference type="RefSeq" id="WP_051901792.1">
    <property type="nucleotide sequence ID" value="NZ_JGVO01000017.1"/>
</dbReference>
<dbReference type="InterPro" id="IPR023214">
    <property type="entry name" value="HAD_sf"/>
</dbReference>
<dbReference type="PANTHER" id="PTHR43344">
    <property type="entry name" value="PHOSPHOSERINE PHOSPHATASE"/>
    <property type="match status" value="1"/>
</dbReference>
<protein>
    <submittedName>
        <fullName evidence="4">HAD-IB family hydrolase</fullName>
    </submittedName>
</protein>
<organism evidence="4 5">
    <name type="scientific">Photobacterium sanctipauli</name>
    <dbReference type="NCBI Taxonomy" id="1342794"/>
    <lineage>
        <taxon>Bacteria</taxon>
        <taxon>Pseudomonadati</taxon>
        <taxon>Pseudomonadota</taxon>
        <taxon>Gammaproteobacteria</taxon>
        <taxon>Vibrionales</taxon>
        <taxon>Vibrionaceae</taxon>
        <taxon>Photobacterium</taxon>
    </lineage>
</organism>
<evidence type="ECO:0000256" key="1">
    <source>
        <dbReference type="ARBA" id="ARBA00022723"/>
    </source>
</evidence>
<sequence length="240" mass="27014">MKKYLIIFDMDETLVSSDCSTLWHKYLVEKDIANEPGFLEKDKALMQAYYEGNMSLNEYFSFSVEPLAQLSERELTLHIEDFIEEKVLANVYPQAQALIHRLNSLGHTTMVISASASFLVEPIARRLGLHEAMGVDLKRSLSGITGEVEGIASYQMGKVLRLKLWLEHKGPFDKITFFSDSHNDLPLLEYAACAVAVNPDSKLEHIARESGWNICEWSVASSLSVSQQHAKSLISMIENS</sequence>
<dbReference type="Gene3D" id="3.40.50.1000">
    <property type="entry name" value="HAD superfamily/HAD-like"/>
    <property type="match status" value="1"/>
</dbReference>
<name>A0A2T3NU92_9GAMM</name>
<reference evidence="4 5" key="1">
    <citation type="submission" date="2018-01" db="EMBL/GenBank/DDBJ databases">
        <title>Whole genome sequencing of Histamine producing bacteria.</title>
        <authorList>
            <person name="Butler K."/>
        </authorList>
    </citation>
    <scope>NUCLEOTIDE SEQUENCE [LARGE SCALE GENOMIC DNA]</scope>
    <source>
        <strain evidence="4 5">DSM 100436</strain>
    </source>
</reference>
<keyword evidence="1" id="KW-0479">Metal-binding</keyword>
<comment type="caution">
    <text evidence="4">The sequence shown here is derived from an EMBL/GenBank/DDBJ whole genome shotgun (WGS) entry which is preliminary data.</text>
</comment>
<dbReference type="InterPro" id="IPR036412">
    <property type="entry name" value="HAD-like_sf"/>
</dbReference>
<gene>
    <name evidence="4" type="ORF">C9I98_10375</name>
</gene>
<dbReference type="GO" id="GO:0016787">
    <property type="term" value="F:hydrolase activity"/>
    <property type="evidence" value="ECO:0007669"/>
    <property type="project" value="UniProtKB-KW"/>
</dbReference>
<dbReference type="InterPro" id="IPR006385">
    <property type="entry name" value="HAD_hydro_SerB1"/>
</dbReference>
<dbReference type="PANTHER" id="PTHR43344:SF13">
    <property type="entry name" value="PHOSPHATASE RV3661-RELATED"/>
    <property type="match status" value="1"/>
</dbReference>
<dbReference type="CDD" id="cd02612">
    <property type="entry name" value="HAD_PGPPase"/>
    <property type="match status" value="1"/>
</dbReference>
<accession>A0A2T3NU92</accession>
<dbReference type="Gene3D" id="1.20.1440.100">
    <property type="entry name" value="SG protein - dephosphorylation function"/>
    <property type="match status" value="1"/>
</dbReference>
<dbReference type="Pfam" id="PF12710">
    <property type="entry name" value="HAD"/>
    <property type="match status" value="1"/>
</dbReference>
<dbReference type="EMBL" id="PYMA01000005">
    <property type="protein sequence ID" value="PSW19860.1"/>
    <property type="molecule type" value="Genomic_DNA"/>
</dbReference>
<dbReference type="InterPro" id="IPR050582">
    <property type="entry name" value="HAD-like_SerB"/>
</dbReference>
<keyword evidence="5" id="KW-1185">Reference proteome</keyword>
<dbReference type="AlphaFoldDB" id="A0A2T3NU92"/>
<dbReference type="NCBIfam" id="TIGR01490">
    <property type="entry name" value="HAD-SF-IB-hyp1"/>
    <property type="match status" value="1"/>
</dbReference>
<keyword evidence="3" id="KW-0460">Magnesium</keyword>
<evidence type="ECO:0000256" key="2">
    <source>
        <dbReference type="ARBA" id="ARBA00022801"/>
    </source>
</evidence>
<dbReference type="SUPFAM" id="SSF56784">
    <property type="entry name" value="HAD-like"/>
    <property type="match status" value="1"/>
</dbReference>
<evidence type="ECO:0000313" key="4">
    <source>
        <dbReference type="EMBL" id="PSW19860.1"/>
    </source>
</evidence>
<evidence type="ECO:0000313" key="5">
    <source>
        <dbReference type="Proteomes" id="UP000241771"/>
    </source>
</evidence>
<dbReference type="NCBIfam" id="TIGR01488">
    <property type="entry name" value="HAD-SF-IB"/>
    <property type="match status" value="1"/>
</dbReference>
<keyword evidence="2 4" id="KW-0378">Hydrolase</keyword>